<dbReference type="InterPro" id="IPR013783">
    <property type="entry name" value="Ig-like_fold"/>
</dbReference>
<organism evidence="2 3">
    <name type="scientific">Arthrobacter stackebrandtii</name>
    <dbReference type="NCBI Taxonomy" id="272161"/>
    <lineage>
        <taxon>Bacteria</taxon>
        <taxon>Bacillati</taxon>
        <taxon>Actinomycetota</taxon>
        <taxon>Actinomycetes</taxon>
        <taxon>Micrococcales</taxon>
        <taxon>Micrococcaceae</taxon>
        <taxon>Arthrobacter</taxon>
    </lineage>
</organism>
<evidence type="ECO:0000259" key="1">
    <source>
        <dbReference type="Pfam" id="PF22058"/>
    </source>
</evidence>
<gene>
    <name evidence="2" type="ORF">JOF48_000553</name>
</gene>
<reference evidence="2 3" key="1">
    <citation type="submission" date="2021-03" db="EMBL/GenBank/DDBJ databases">
        <title>Sequencing the genomes of 1000 actinobacteria strains.</title>
        <authorList>
            <person name="Klenk H.-P."/>
        </authorList>
    </citation>
    <scope>NUCLEOTIDE SEQUENCE [LARGE SCALE GENOMIC DNA]</scope>
    <source>
        <strain evidence="2 3">DSM 16005</strain>
    </source>
</reference>
<accession>A0ABS4YSN9</accession>
<protein>
    <recommendedName>
        <fullName evidence="1">Amylopullulanase X25 domain-containing protein</fullName>
    </recommendedName>
</protein>
<sequence>MSIRDNTNRRLKEVLDVMAAGSRLDIKPNGGEVLLEAAKRIPFTAEEAELLSGGVPRGHKNLTKATADLVKAGWMTKGRSGWSITDNGLRATVAFNTVEKLVEALKNGTLIPAGTPMPENPAEKPSTTVTSVPAAGFGEAEVFGNHQDGRPEAVALAGNFGEVVGAPNWDPTADKLQMSPAEQGLWKLLLDLPAGEYSYKAVLNGSWDENYGAFGVRDGANHEFMHAGGPVDFVYNPVTNDVLRGGF</sequence>
<feature type="domain" description="Amylopullulanase X25" evidence="1">
    <location>
        <begin position="154"/>
        <end position="240"/>
    </location>
</feature>
<dbReference type="EMBL" id="JAGIOI010000001">
    <property type="protein sequence ID" value="MBP2411754.1"/>
    <property type="molecule type" value="Genomic_DNA"/>
</dbReference>
<dbReference type="SUPFAM" id="SSF81296">
    <property type="entry name" value="E set domains"/>
    <property type="match status" value="1"/>
</dbReference>
<dbReference type="RefSeq" id="WP_342591139.1">
    <property type="nucleotide sequence ID" value="NZ_JAGIOI010000001.1"/>
</dbReference>
<dbReference type="Gene3D" id="2.60.40.10">
    <property type="entry name" value="Immunoglobulins"/>
    <property type="match status" value="1"/>
</dbReference>
<dbReference type="Proteomes" id="UP000711614">
    <property type="component" value="Unassembled WGS sequence"/>
</dbReference>
<dbReference type="Pfam" id="PF22058">
    <property type="entry name" value="X25_BaPul_like"/>
    <property type="match status" value="1"/>
</dbReference>
<name>A0ABS4YSN9_9MICC</name>
<evidence type="ECO:0000313" key="2">
    <source>
        <dbReference type="EMBL" id="MBP2411754.1"/>
    </source>
</evidence>
<dbReference type="CDD" id="cd12962">
    <property type="entry name" value="X25_BaPul_like"/>
    <property type="match status" value="1"/>
</dbReference>
<comment type="caution">
    <text evidence="2">The sequence shown here is derived from an EMBL/GenBank/DDBJ whole genome shotgun (WGS) entry which is preliminary data.</text>
</comment>
<evidence type="ECO:0000313" key="3">
    <source>
        <dbReference type="Proteomes" id="UP000711614"/>
    </source>
</evidence>
<proteinExistence type="predicted"/>
<dbReference type="InterPro" id="IPR054409">
    <property type="entry name" value="X25_BaPul-like"/>
</dbReference>
<dbReference type="InterPro" id="IPR014756">
    <property type="entry name" value="Ig_E-set"/>
</dbReference>
<keyword evidence="3" id="KW-1185">Reference proteome</keyword>